<name>A0A645B6S3_9ZZZZ</name>
<dbReference type="EMBL" id="VSSQ01017967">
    <property type="protein sequence ID" value="MPM60756.1"/>
    <property type="molecule type" value="Genomic_DNA"/>
</dbReference>
<proteinExistence type="predicted"/>
<reference evidence="2" key="1">
    <citation type="submission" date="2019-08" db="EMBL/GenBank/DDBJ databases">
        <authorList>
            <person name="Kucharzyk K."/>
            <person name="Murdoch R.W."/>
            <person name="Higgins S."/>
            <person name="Loffler F."/>
        </authorList>
    </citation>
    <scope>NUCLEOTIDE SEQUENCE</scope>
</reference>
<protein>
    <submittedName>
        <fullName evidence="2">Uncharacterized protein</fullName>
    </submittedName>
</protein>
<gene>
    <name evidence="2" type="ORF">SDC9_107610</name>
</gene>
<comment type="caution">
    <text evidence="2">The sequence shown here is derived from an EMBL/GenBank/DDBJ whole genome shotgun (WGS) entry which is preliminary data.</text>
</comment>
<evidence type="ECO:0000313" key="2">
    <source>
        <dbReference type="EMBL" id="MPM60756.1"/>
    </source>
</evidence>
<evidence type="ECO:0000256" key="1">
    <source>
        <dbReference type="SAM" id="MobiDB-lite"/>
    </source>
</evidence>
<sequence>MRSIGNELLQFKLVLFDGLKGIMQPHFQLIGRSDQFGYIRLRIRDNYRLIQIVYGNLRNRCNDAVQGSQRFPQHASIEPPSQQQNDDAGNHINDQLR</sequence>
<feature type="region of interest" description="Disordered" evidence="1">
    <location>
        <begin position="68"/>
        <end position="97"/>
    </location>
</feature>
<organism evidence="2">
    <name type="scientific">bioreactor metagenome</name>
    <dbReference type="NCBI Taxonomy" id="1076179"/>
    <lineage>
        <taxon>unclassified sequences</taxon>
        <taxon>metagenomes</taxon>
        <taxon>ecological metagenomes</taxon>
    </lineage>
</organism>
<accession>A0A645B6S3</accession>
<dbReference type="AlphaFoldDB" id="A0A645B6S3"/>